<dbReference type="EMBL" id="WHVB01000005">
    <property type="protein sequence ID" value="KAF8482904.1"/>
    <property type="molecule type" value="Genomic_DNA"/>
</dbReference>
<protein>
    <submittedName>
        <fullName evidence="8">snRNA-activating protein of 50kDa MW C terminal-domain-containing protein</fullName>
    </submittedName>
</protein>
<reference evidence="8" key="2">
    <citation type="journal article" date="2020" name="Nat. Commun.">
        <title>Large-scale genome sequencing of mycorrhizal fungi provides insights into the early evolution of symbiotic traits.</title>
        <authorList>
            <person name="Miyauchi S."/>
            <person name="Kiss E."/>
            <person name="Kuo A."/>
            <person name="Drula E."/>
            <person name="Kohler A."/>
            <person name="Sanchez-Garcia M."/>
            <person name="Morin E."/>
            <person name="Andreopoulos B."/>
            <person name="Barry K.W."/>
            <person name="Bonito G."/>
            <person name="Buee M."/>
            <person name="Carver A."/>
            <person name="Chen C."/>
            <person name="Cichocki N."/>
            <person name="Clum A."/>
            <person name="Culley D."/>
            <person name="Crous P.W."/>
            <person name="Fauchery L."/>
            <person name="Girlanda M."/>
            <person name="Hayes R.D."/>
            <person name="Keri Z."/>
            <person name="LaButti K."/>
            <person name="Lipzen A."/>
            <person name="Lombard V."/>
            <person name="Magnuson J."/>
            <person name="Maillard F."/>
            <person name="Murat C."/>
            <person name="Nolan M."/>
            <person name="Ohm R.A."/>
            <person name="Pangilinan J."/>
            <person name="Pereira M.F."/>
            <person name="Perotto S."/>
            <person name="Peter M."/>
            <person name="Pfister S."/>
            <person name="Riley R."/>
            <person name="Sitrit Y."/>
            <person name="Stielow J.B."/>
            <person name="Szollosi G."/>
            <person name="Zifcakova L."/>
            <person name="Stursova M."/>
            <person name="Spatafora J.W."/>
            <person name="Tedersoo L."/>
            <person name="Vaario L.M."/>
            <person name="Yamada A."/>
            <person name="Yan M."/>
            <person name="Wang P."/>
            <person name="Xu J."/>
            <person name="Bruns T."/>
            <person name="Baldrian P."/>
            <person name="Vilgalys R."/>
            <person name="Dunand C."/>
            <person name="Henrissat B."/>
            <person name="Grigoriev I.V."/>
            <person name="Hibbett D."/>
            <person name="Nagy L.G."/>
            <person name="Martin F.M."/>
        </authorList>
    </citation>
    <scope>NUCLEOTIDE SEQUENCE</scope>
    <source>
        <strain evidence="8">Prilba</strain>
    </source>
</reference>
<evidence type="ECO:0000256" key="1">
    <source>
        <dbReference type="ARBA" id="ARBA00004123"/>
    </source>
</evidence>
<dbReference type="AlphaFoldDB" id="A0A9P5TBL7"/>
<dbReference type="OrthoDB" id="3437960at2759"/>
<keyword evidence="3" id="KW-0805">Transcription regulation</keyword>
<dbReference type="GO" id="GO:0001006">
    <property type="term" value="F:RNA polymerase III type 3 promoter sequence-specific DNA binding"/>
    <property type="evidence" value="ECO:0007669"/>
    <property type="project" value="TreeGrafter"/>
</dbReference>
<evidence type="ECO:0000256" key="2">
    <source>
        <dbReference type="ARBA" id="ARBA00010410"/>
    </source>
</evidence>
<dbReference type="GO" id="GO:0042796">
    <property type="term" value="P:snRNA transcription by RNA polymerase III"/>
    <property type="evidence" value="ECO:0007669"/>
    <property type="project" value="TreeGrafter"/>
</dbReference>
<accession>A0A9P5TBL7</accession>
<comment type="caution">
    <text evidence="8">The sequence shown here is derived from an EMBL/GenBank/DDBJ whole genome shotgun (WGS) entry which is preliminary data.</text>
</comment>
<feature type="non-terminal residue" evidence="8">
    <location>
        <position position="1"/>
    </location>
</feature>
<evidence type="ECO:0000256" key="7">
    <source>
        <dbReference type="SAM" id="MobiDB-lite"/>
    </source>
</evidence>
<organism evidence="8 9">
    <name type="scientific">Russula ochroleuca</name>
    <dbReference type="NCBI Taxonomy" id="152965"/>
    <lineage>
        <taxon>Eukaryota</taxon>
        <taxon>Fungi</taxon>
        <taxon>Dikarya</taxon>
        <taxon>Basidiomycota</taxon>
        <taxon>Agaricomycotina</taxon>
        <taxon>Agaricomycetes</taxon>
        <taxon>Russulales</taxon>
        <taxon>Russulaceae</taxon>
        <taxon>Russula</taxon>
    </lineage>
</organism>
<dbReference type="PANTHER" id="PTHR13421">
    <property type="entry name" value="SNRNA-ACTIVATING PROTEIN COMPLEX SUBUNIT 3"/>
    <property type="match status" value="1"/>
</dbReference>
<dbReference type="Pfam" id="PF12251">
    <property type="entry name" value="SNAPC3"/>
    <property type="match status" value="1"/>
</dbReference>
<dbReference type="Proteomes" id="UP000759537">
    <property type="component" value="Unassembled WGS sequence"/>
</dbReference>
<dbReference type="GO" id="GO:0000978">
    <property type="term" value="F:RNA polymerase II cis-regulatory region sequence-specific DNA binding"/>
    <property type="evidence" value="ECO:0007669"/>
    <property type="project" value="TreeGrafter"/>
</dbReference>
<dbReference type="PANTHER" id="PTHR13421:SF16">
    <property type="entry name" value="SNRNA-ACTIVATING PROTEIN COMPLEX SUBUNIT 3"/>
    <property type="match status" value="1"/>
</dbReference>
<dbReference type="GO" id="GO:0019185">
    <property type="term" value="C:snRNA-activating protein complex"/>
    <property type="evidence" value="ECO:0007669"/>
    <property type="project" value="TreeGrafter"/>
</dbReference>
<dbReference type="GO" id="GO:0042795">
    <property type="term" value="P:snRNA transcription by RNA polymerase II"/>
    <property type="evidence" value="ECO:0007669"/>
    <property type="project" value="TreeGrafter"/>
</dbReference>
<feature type="region of interest" description="Disordered" evidence="7">
    <location>
        <begin position="86"/>
        <end position="111"/>
    </location>
</feature>
<keyword evidence="5" id="KW-0804">Transcription</keyword>
<dbReference type="GO" id="GO:0003681">
    <property type="term" value="F:bent DNA binding"/>
    <property type="evidence" value="ECO:0007669"/>
    <property type="project" value="TreeGrafter"/>
</dbReference>
<evidence type="ECO:0000313" key="9">
    <source>
        <dbReference type="Proteomes" id="UP000759537"/>
    </source>
</evidence>
<keyword evidence="6" id="KW-0539">Nucleus</keyword>
<evidence type="ECO:0000313" key="8">
    <source>
        <dbReference type="EMBL" id="KAF8482904.1"/>
    </source>
</evidence>
<evidence type="ECO:0000256" key="3">
    <source>
        <dbReference type="ARBA" id="ARBA00023015"/>
    </source>
</evidence>
<keyword evidence="4" id="KW-0238">DNA-binding</keyword>
<reference evidence="8" key="1">
    <citation type="submission" date="2019-10" db="EMBL/GenBank/DDBJ databases">
        <authorList>
            <consortium name="DOE Joint Genome Institute"/>
            <person name="Kuo A."/>
            <person name="Miyauchi S."/>
            <person name="Kiss E."/>
            <person name="Drula E."/>
            <person name="Kohler A."/>
            <person name="Sanchez-Garcia M."/>
            <person name="Andreopoulos B."/>
            <person name="Barry K.W."/>
            <person name="Bonito G."/>
            <person name="Buee M."/>
            <person name="Carver A."/>
            <person name="Chen C."/>
            <person name="Cichocki N."/>
            <person name="Clum A."/>
            <person name="Culley D."/>
            <person name="Crous P.W."/>
            <person name="Fauchery L."/>
            <person name="Girlanda M."/>
            <person name="Hayes R."/>
            <person name="Keri Z."/>
            <person name="LaButti K."/>
            <person name="Lipzen A."/>
            <person name="Lombard V."/>
            <person name="Magnuson J."/>
            <person name="Maillard F."/>
            <person name="Morin E."/>
            <person name="Murat C."/>
            <person name="Nolan M."/>
            <person name="Ohm R."/>
            <person name="Pangilinan J."/>
            <person name="Pereira M."/>
            <person name="Perotto S."/>
            <person name="Peter M."/>
            <person name="Riley R."/>
            <person name="Sitrit Y."/>
            <person name="Stielow B."/>
            <person name="Szollosi G."/>
            <person name="Zifcakova L."/>
            <person name="Stursova M."/>
            <person name="Spatafora J.W."/>
            <person name="Tedersoo L."/>
            <person name="Vaario L.-M."/>
            <person name="Yamada A."/>
            <person name="Yan M."/>
            <person name="Wang P."/>
            <person name="Xu J."/>
            <person name="Bruns T."/>
            <person name="Baldrian P."/>
            <person name="Vilgalys R."/>
            <person name="Henrissat B."/>
            <person name="Grigoriev I.V."/>
            <person name="Hibbett D."/>
            <person name="Nagy L.G."/>
            <person name="Martin F.M."/>
        </authorList>
    </citation>
    <scope>NUCLEOTIDE SEQUENCE</scope>
    <source>
        <strain evidence="8">Prilba</strain>
    </source>
</reference>
<proteinExistence type="inferred from homology"/>
<evidence type="ECO:0000256" key="6">
    <source>
        <dbReference type="ARBA" id="ARBA00023242"/>
    </source>
</evidence>
<keyword evidence="9" id="KW-1185">Reference proteome</keyword>
<gene>
    <name evidence="8" type="ORF">DFH94DRAFT_824225</name>
</gene>
<name>A0A9P5TBL7_9AGAM</name>
<evidence type="ECO:0000256" key="4">
    <source>
        <dbReference type="ARBA" id="ARBA00023125"/>
    </source>
</evidence>
<dbReference type="InterPro" id="IPR022042">
    <property type="entry name" value="snRNA-activating_su3"/>
</dbReference>
<dbReference type="GO" id="GO:0001046">
    <property type="term" value="F:core promoter sequence-specific DNA binding"/>
    <property type="evidence" value="ECO:0007669"/>
    <property type="project" value="TreeGrafter"/>
</dbReference>
<dbReference type="GO" id="GO:0005634">
    <property type="term" value="C:nucleus"/>
    <property type="evidence" value="ECO:0007669"/>
    <property type="project" value="UniProtKB-SubCell"/>
</dbReference>
<evidence type="ECO:0000256" key="5">
    <source>
        <dbReference type="ARBA" id="ARBA00023163"/>
    </source>
</evidence>
<comment type="similarity">
    <text evidence="2">Belongs to the SNAPC3/SRD2 family.</text>
</comment>
<sequence length="408" mass="45092">SHESLIGPPSELIHIDDFLRSSCESAARVFTLPGLPEQISEGVDPELQDSIVSECSVDDVCSKLSDIFNDPRLYVHARRVHDSSVNTAHDLAERNTSGKRKRKREVVSEPEDTPDLIALKGDLADIKLKSWPLPQEAAVFIRGPKNSDINTLTEIKQAKNGSTPDPHSAVVMVSVYNRLTWSYNFVYRSSQHAVLSSNTLAELHNVIPCPSNELPDESTADGTFVGYESGPSKHPSGCVVVIEGTAYGDGLTENDYARYVFLLFNAVGSRCLLRLSSKLIAHIPEPLTIGSKMNETPFSSLSLRLNHPYWLVHHGNCEHFLVVDQIRLLHPDDPPSGYPLTTQITPPLLGNCRACSKVPAVYSIVGDMRLGESPCILCAPCWRNMGLPKDKEDEPIMVIPLLKYEFGW</sequence>
<comment type="subcellular location">
    <subcellularLocation>
        <location evidence="1">Nucleus</location>
    </subcellularLocation>
</comment>